<gene>
    <name evidence="2" type="ORF">HNR06_003573</name>
</gene>
<evidence type="ECO:0000313" key="3">
    <source>
        <dbReference type="Proteomes" id="UP000584931"/>
    </source>
</evidence>
<reference evidence="2 3" key="1">
    <citation type="submission" date="2020-07" db="EMBL/GenBank/DDBJ databases">
        <title>Sequencing the genomes of 1000 actinobacteria strains.</title>
        <authorList>
            <person name="Klenk H.-P."/>
        </authorList>
    </citation>
    <scope>NUCLEOTIDE SEQUENCE [LARGE SCALE GENOMIC DNA]</scope>
    <source>
        <strain evidence="2 3">DSM 45278</strain>
    </source>
</reference>
<proteinExistence type="predicted"/>
<dbReference type="AlphaFoldDB" id="A0A7Y9XE72"/>
<comment type="caution">
    <text evidence="2">The sequence shown here is derived from an EMBL/GenBank/DDBJ whole genome shotgun (WGS) entry which is preliminary data.</text>
</comment>
<accession>A0A7Y9XE72</accession>
<name>A0A7Y9XE72_9ACTN</name>
<feature type="compositionally biased region" description="Pro residues" evidence="1">
    <location>
        <begin position="291"/>
        <end position="303"/>
    </location>
</feature>
<protein>
    <submittedName>
        <fullName evidence="2">Uncharacterized protein</fullName>
    </submittedName>
</protein>
<dbReference type="EMBL" id="JACCHL010000001">
    <property type="protein sequence ID" value="NYH53984.1"/>
    <property type="molecule type" value="Genomic_DNA"/>
</dbReference>
<evidence type="ECO:0000313" key="2">
    <source>
        <dbReference type="EMBL" id="NYH53984.1"/>
    </source>
</evidence>
<feature type="compositionally biased region" description="Pro residues" evidence="1">
    <location>
        <begin position="311"/>
        <end position="349"/>
    </location>
</feature>
<dbReference type="Proteomes" id="UP000584931">
    <property type="component" value="Unassembled WGS sequence"/>
</dbReference>
<organism evidence="2 3">
    <name type="scientific">Nocardiopsis sinuspersici</name>
    <dbReference type="NCBI Taxonomy" id="501010"/>
    <lineage>
        <taxon>Bacteria</taxon>
        <taxon>Bacillati</taxon>
        <taxon>Actinomycetota</taxon>
        <taxon>Actinomycetes</taxon>
        <taxon>Streptosporangiales</taxon>
        <taxon>Nocardiopsidaceae</taxon>
        <taxon>Nocardiopsis</taxon>
    </lineage>
</organism>
<evidence type="ECO:0000256" key="1">
    <source>
        <dbReference type="SAM" id="MobiDB-lite"/>
    </source>
</evidence>
<feature type="region of interest" description="Disordered" evidence="1">
    <location>
        <begin position="283"/>
        <end position="366"/>
    </location>
</feature>
<sequence length="366" mass="37974">MSRALPRSATTVALLADIPSTGHVGEAGARRFAMRGEGIGERSAAFVAFAREETDAGRKVVALYPAWRSSDAERAVNFARGAMRTDHIAGIGVDLSPLALSLVADQLAYLAPYLPPGMVAALCDELPRHLLAGAWLKTVSGLSTIPTSMRQHMGSYAPTVSFLAYCAPTRQVGRMRPADVAAALPFRPVQPVQLLCSTPDPGITGIFDDNLPQAIQPVATRTLPAQPLGPEYWGTAKYVEFVALSAHPQALAYAAGSIRASGCSWCGEPVSARSCPFCSANAARASSRPSTPRPAPRPAPPPANGHDPHGAPRPPGGAPSPSSLPGPAHPPPAGPGHPPPPPTDGPGGPPLSSLAPRPETPRTYSR</sequence>